<feature type="chain" id="PRO_5038664859" evidence="7">
    <location>
        <begin position="33"/>
        <end position="294"/>
    </location>
</feature>
<feature type="signal peptide" evidence="7">
    <location>
        <begin position="1"/>
        <end position="32"/>
    </location>
</feature>
<evidence type="ECO:0000256" key="3">
    <source>
        <dbReference type="ARBA" id="ARBA00022729"/>
    </source>
</evidence>
<dbReference type="PROSITE" id="PS51318">
    <property type="entry name" value="TAT"/>
    <property type="match status" value="1"/>
</dbReference>
<dbReference type="PANTHER" id="PTHR30429:SF0">
    <property type="entry name" value="METHIONINE-BINDING LIPOPROTEIN METQ"/>
    <property type="match status" value="1"/>
</dbReference>
<dbReference type="Proteomes" id="UP000198881">
    <property type="component" value="Unassembled WGS sequence"/>
</dbReference>
<dbReference type="SUPFAM" id="SSF53850">
    <property type="entry name" value="Periplasmic binding protein-like II"/>
    <property type="match status" value="1"/>
</dbReference>
<dbReference type="InterPro" id="IPR006311">
    <property type="entry name" value="TAT_signal"/>
</dbReference>
<evidence type="ECO:0000256" key="1">
    <source>
        <dbReference type="ARBA" id="ARBA00004635"/>
    </source>
</evidence>
<keyword evidence="3 7" id="KW-0732">Signal</keyword>
<sequence>MSNQSNLNTPRTPLNRRLMLGLGGLTLAGALAACGAGGGDTAPSADVTLDPANPTVVKVGANPVPHARVLEFVDENLAEDAGIDLEIEEFDDYQLPNISLDEGSTDANYYMHEPFFNAQVKEKGYEFEHGAGVHIEPYAGFSEKHDSAESIPDGATIAITNDPGNQPRALKMLETAGLLSGIEEDSAALSLTDEQNPKGLKFEENQPEILVQIVQDPQIDLAIINGNFILQAGMSTDDAVIVESVENNPYANFLAWRAGEKTPAIEKLDELLHSPEVKDYIEETWPNGDVTPAF</sequence>
<evidence type="ECO:0000256" key="6">
    <source>
        <dbReference type="ARBA" id="ARBA00023288"/>
    </source>
</evidence>
<keyword evidence="9" id="KW-1185">Reference proteome</keyword>
<evidence type="ECO:0000313" key="8">
    <source>
        <dbReference type="EMBL" id="SFV20460.1"/>
    </source>
</evidence>
<evidence type="ECO:0000256" key="5">
    <source>
        <dbReference type="ARBA" id="ARBA00023139"/>
    </source>
</evidence>
<dbReference type="AlphaFoldDB" id="A0A1I7MF53"/>
<dbReference type="RefSeq" id="WP_091693465.1">
    <property type="nucleotide sequence ID" value="NZ_FPCG01000001.1"/>
</dbReference>
<dbReference type="GO" id="GO:0016020">
    <property type="term" value="C:membrane"/>
    <property type="evidence" value="ECO:0007669"/>
    <property type="project" value="UniProtKB-SubCell"/>
</dbReference>
<dbReference type="Pfam" id="PF03180">
    <property type="entry name" value="Lipoprotein_9"/>
    <property type="match status" value="1"/>
</dbReference>
<evidence type="ECO:0000256" key="2">
    <source>
        <dbReference type="ARBA" id="ARBA00008973"/>
    </source>
</evidence>
<keyword evidence="4" id="KW-0472">Membrane</keyword>
<protein>
    <submittedName>
        <fullName evidence="8">D-methionine transport system substrate-binding protein</fullName>
    </submittedName>
</protein>
<accession>A0A1I7MF53</accession>
<gene>
    <name evidence="8" type="ORF">SAMN04487966_101386</name>
</gene>
<dbReference type="OrthoDB" id="9812878at2"/>
<evidence type="ECO:0000256" key="4">
    <source>
        <dbReference type="ARBA" id="ARBA00023136"/>
    </source>
</evidence>
<dbReference type="PANTHER" id="PTHR30429">
    <property type="entry name" value="D-METHIONINE-BINDING LIPOPROTEIN METQ"/>
    <property type="match status" value="1"/>
</dbReference>
<evidence type="ECO:0000256" key="7">
    <source>
        <dbReference type="SAM" id="SignalP"/>
    </source>
</evidence>
<evidence type="ECO:0000313" key="9">
    <source>
        <dbReference type="Proteomes" id="UP000198881"/>
    </source>
</evidence>
<keyword evidence="6" id="KW-0449">Lipoprotein</keyword>
<keyword evidence="5" id="KW-0564">Palmitate</keyword>
<dbReference type="STRING" id="574650.SAMN04487966_101386"/>
<dbReference type="InterPro" id="IPR004872">
    <property type="entry name" value="Lipoprotein_NlpA"/>
</dbReference>
<proteinExistence type="inferred from homology"/>
<organism evidence="8 9">
    <name type="scientific">Micrococcus terreus</name>
    <dbReference type="NCBI Taxonomy" id="574650"/>
    <lineage>
        <taxon>Bacteria</taxon>
        <taxon>Bacillati</taxon>
        <taxon>Actinomycetota</taxon>
        <taxon>Actinomycetes</taxon>
        <taxon>Micrococcales</taxon>
        <taxon>Micrococcaceae</taxon>
        <taxon>Micrococcus</taxon>
    </lineage>
</organism>
<dbReference type="EMBL" id="FPCG01000001">
    <property type="protein sequence ID" value="SFV20460.1"/>
    <property type="molecule type" value="Genomic_DNA"/>
</dbReference>
<comment type="similarity">
    <text evidence="2">Belongs to the NlpA lipoprotein family.</text>
</comment>
<comment type="subcellular location">
    <subcellularLocation>
        <location evidence="1">Membrane</location>
        <topology evidence="1">Lipid-anchor</topology>
    </subcellularLocation>
</comment>
<dbReference type="Gene3D" id="3.40.190.10">
    <property type="entry name" value="Periplasmic binding protein-like II"/>
    <property type="match status" value="2"/>
</dbReference>
<reference evidence="8 9" key="1">
    <citation type="submission" date="2016-10" db="EMBL/GenBank/DDBJ databases">
        <authorList>
            <person name="de Groot N.N."/>
        </authorList>
    </citation>
    <scope>NUCLEOTIDE SEQUENCE [LARGE SCALE GENOMIC DNA]</scope>
    <source>
        <strain evidence="8 9">CGMCC 1.7054</strain>
    </source>
</reference>
<name>A0A1I7MF53_9MICC</name>